<dbReference type="InterPro" id="IPR013320">
    <property type="entry name" value="ConA-like_dom_sf"/>
</dbReference>
<dbReference type="InterPro" id="IPR000757">
    <property type="entry name" value="Beta-glucanase-like"/>
</dbReference>
<evidence type="ECO:0000256" key="2">
    <source>
        <dbReference type="ARBA" id="ARBA00023295"/>
    </source>
</evidence>
<comment type="caution">
    <text evidence="5">The sequence shown here is derived from an EMBL/GenBank/DDBJ whole genome shotgun (WGS) entry which is preliminary data.</text>
</comment>
<feature type="signal peptide" evidence="3">
    <location>
        <begin position="1"/>
        <end position="17"/>
    </location>
</feature>
<reference evidence="5 6" key="2">
    <citation type="submission" date="2020-07" db="EMBL/GenBank/DDBJ databases">
        <title>Genome assembly of wild tea tree DASZ reveals pedigree and selection history of tea varieties.</title>
        <authorList>
            <person name="Zhang W."/>
        </authorList>
    </citation>
    <scope>NUCLEOTIDE SEQUENCE [LARGE SCALE GENOMIC DNA]</scope>
    <source>
        <strain evidence="6">cv. G240</strain>
        <tissue evidence="5">Leaf</tissue>
    </source>
</reference>
<keyword evidence="6" id="KW-1185">Reference proteome</keyword>
<protein>
    <recommendedName>
        <fullName evidence="4">GH16 domain-containing protein</fullName>
    </recommendedName>
</protein>
<dbReference type="InterPro" id="IPR008263">
    <property type="entry name" value="GH16_AS"/>
</dbReference>
<dbReference type="InterPro" id="IPR044791">
    <property type="entry name" value="Beta-glucanase/XTH"/>
</dbReference>
<dbReference type="SUPFAM" id="SSF49899">
    <property type="entry name" value="Concanavalin A-like lectins/glucanases"/>
    <property type="match status" value="1"/>
</dbReference>
<dbReference type="EMBL" id="JACBKZ010000006">
    <property type="protein sequence ID" value="KAF5949146.1"/>
    <property type="molecule type" value="Genomic_DNA"/>
</dbReference>
<evidence type="ECO:0000256" key="1">
    <source>
        <dbReference type="ARBA" id="ARBA00022801"/>
    </source>
</evidence>
<evidence type="ECO:0000256" key="3">
    <source>
        <dbReference type="SAM" id="SignalP"/>
    </source>
</evidence>
<name>A0A7J7HBJ3_CAMSI</name>
<keyword evidence="1" id="KW-0378">Hydrolase</keyword>
<dbReference type="Gene3D" id="2.60.120.200">
    <property type="match status" value="1"/>
</dbReference>
<feature type="domain" description="GH16" evidence="4">
    <location>
        <begin position="14"/>
        <end position="227"/>
    </location>
</feature>
<organism evidence="5 6">
    <name type="scientific">Camellia sinensis</name>
    <name type="common">Tea plant</name>
    <name type="synonym">Thea sinensis</name>
    <dbReference type="NCBI Taxonomy" id="4442"/>
    <lineage>
        <taxon>Eukaryota</taxon>
        <taxon>Viridiplantae</taxon>
        <taxon>Streptophyta</taxon>
        <taxon>Embryophyta</taxon>
        <taxon>Tracheophyta</taxon>
        <taxon>Spermatophyta</taxon>
        <taxon>Magnoliopsida</taxon>
        <taxon>eudicotyledons</taxon>
        <taxon>Gunneridae</taxon>
        <taxon>Pentapetalae</taxon>
        <taxon>asterids</taxon>
        <taxon>Ericales</taxon>
        <taxon>Theaceae</taxon>
        <taxon>Camellia</taxon>
    </lineage>
</organism>
<proteinExistence type="predicted"/>
<dbReference type="GO" id="GO:0004553">
    <property type="term" value="F:hydrolase activity, hydrolyzing O-glycosyl compounds"/>
    <property type="evidence" value="ECO:0007669"/>
    <property type="project" value="InterPro"/>
</dbReference>
<evidence type="ECO:0000313" key="6">
    <source>
        <dbReference type="Proteomes" id="UP000593564"/>
    </source>
</evidence>
<dbReference type="PROSITE" id="PS01034">
    <property type="entry name" value="GH16_1"/>
    <property type="match status" value="1"/>
</dbReference>
<evidence type="ECO:0000313" key="5">
    <source>
        <dbReference type="EMBL" id="KAF5949146.1"/>
    </source>
</evidence>
<feature type="chain" id="PRO_5029871342" description="GH16 domain-containing protein" evidence="3">
    <location>
        <begin position="18"/>
        <end position="346"/>
    </location>
</feature>
<evidence type="ECO:0000259" key="4">
    <source>
        <dbReference type="PROSITE" id="PS51762"/>
    </source>
</evidence>
<gene>
    <name evidence="5" type="ORF">HYC85_015103</name>
</gene>
<dbReference type="Pfam" id="PF00722">
    <property type="entry name" value="Glyco_hydro_16"/>
    <property type="match status" value="1"/>
</dbReference>
<keyword evidence="2" id="KW-0326">Glycosidase</keyword>
<accession>A0A7J7HBJ3</accession>
<keyword evidence="3" id="KW-0732">Signal</keyword>
<sequence length="346" mass="39069">MIFPYLFIASLIKVSYGGNFYQDIEITWGDQRAQIIDGGQLLTLSLDKFSGSGFQSKNEYLFGRIDMQLKVVPGNSAGSVTTYTYLASRYVAKNIYHIPVTMQLSSQGALHDEIDFEFLGNLSGDPYIVHTNIFTQGKVNREQQFYVWFDPTIAFHTYSIVWKPRRIIFMVENIPLRVFDKNEAIGVPFPNSQAMRVYSSIWNADNWATQGGRVKTDCTKDHLTASYKNFNANACACMCKSMDGMCKKLGKRKLFCQKDGLSMTNIVENFSRNNLQKHLSIHASSRPQQIISRTRFEECEIQTLSIFPCNPRRDIVPVNRPVAPANISVAPAMTSVDFGVIGIVAM</sequence>
<reference evidence="6" key="1">
    <citation type="journal article" date="2020" name="Nat. Commun.">
        <title>Genome assembly of wild tea tree DASZ reveals pedigree and selection history of tea varieties.</title>
        <authorList>
            <person name="Zhang W."/>
            <person name="Zhang Y."/>
            <person name="Qiu H."/>
            <person name="Guo Y."/>
            <person name="Wan H."/>
            <person name="Zhang X."/>
            <person name="Scossa F."/>
            <person name="Alseekh S."/>
            <person name="Zhang Q."/>
            <person name="Wang P."/>
            <person name="Xu L."/>
            <person name="Schmidt M.H."/>
            <person name="Jia X."/>
            <person name="Li D."/>
            <person name="Zhu A."/>
            <person name="Guo F."/>
            <person name="Chen W."/>
            <person name="Ni D."/>
            <person name="Usadel B."/>
            <person name="Fernie A.R."/>
            <person name="Wen W."/>
        </authorList>
    </citation>
    <scope>NUCLEOTIDE SEQUENCE [LARGE SCALE GENOMIC DNA]</scope>
    <source>
        <strain evidence="6">cv. G240</strain>
    </source>
</reference>
<dbReference type="PANTHER" id="PTHR31062">
    <property type="entry name" value="XYLOGLUCAN ENDOTRANSGLUCOSYLASE/HYDROLASE PROTEIN 8-RELATED"/>
    <property type="match status" value="1"/>
</dbReference>
<dbReference type="AlphaFoldDB" id="A0A7J7HBJ3"/>
<dbReference type="PROSITE" id="PS51762">
    <property type="entry name" value="GH16_2"/>
    <property type="match status" value="1"/>
</dbReference>
<dbReference type="GO" id="GO:0005975">
    <property type="term" value="P:carbohydrate metabolic process"/>
    <property type="evidence" value="ECO:0007669"/>
    <property type="project" value="InterPro"/>
</dbReference>
<dbReference type="Proteomes" id="UP000593564">
    <property type="component" value="Unassembled WGS sequence"/>
</dbReference>